<dbReference type="Gene3D" id="3.40.190.10">
    <property type="entry name" value="Periplasmic binding protein-like II"/>
    <property type="match status" value="1"/>
</dbReference>
<evidence type="ECO:0000256" key="2">
    <source>
        <dbReference type="SAM" id="SignalP"/>
    </source>
</evidence>
<dbReference type="InterPro" id="IPR005064">
    <property type="entry name" value="BUG"/>
</dbReference>
<dbReference type="PANTHER" id="PTHR42928">
    <property type="entry name" value="TRICARBOXYLATE-BINDING PROTEIN"/>
    <property type="match status" value="1"/>
</dbReference>
<comment type="similarity">
    <text evidence="1">Belongs to the UPF0065 (bug) family.</text>
</comment>
<sequence>MMPRRKRRFLMYGVVAGLACALAPAITRATQPGARWPDRPVRIVNPFAVGSGSDVVARLVAEKLSQRFGQPFVVENRPGANAVIGTSLVSKAAPDGYTLLAGGSTSHPANLALFKSLPYDPVEDFAPVAFMVSVHYYLVVPEGSSFHTLQDLIRYAKANPQLANYGTGNASTTVAMELLNLFAGTKFERVNYKGNTLAANDLLGGSLTTTFLDTSTAAPYLTGARMRALGVTAARRSSIFPDVPTMAELGYPGITMTAWNAVWAPAGTPRPIVDSLNAAINDALKMPDVADRIKALGFTFDGPGSRPEDLDRFVKSEIRFWARAVKQAGIPPLQ</sequence>
<gene>
    <name evidence="3" type="ORF">GCM10023144_10380</name>
</gene>
<organism evidence="3 4">
    <name type="scientific">Pigmentiphaga soli</name>
    <dbReference type="NCBI Taxonomy" id="1007095"/>
    <lineage>
        <taxon>Bacteria</taxon>
        <taxon>Pseudomonadati</taxon>
        <taxon>Pseudomonadota</taxon>
        <taxon>Betaproteobacteria</taxon>
        <taxon>Burkholderiales</taxon>
        <taxon>Alcaligenaceae</taxon>
        <taxon>Pigmentiphaga</taxon>
    </lineage>
</organism>
<evidence type="ECO:0000313" key="3">
    <source>
        <dbReference type="EMBL" id="GAA4326658.1"/>
    </source>
</evidence>
<dbReference type="RefSeq" id="WP_345247039.1">
    <property type="nucleotide sequence ID" value="NZ_BAABFO010000004.1"/>
</dbReference>
<dbReference type="PROSITE" id="PS51257">
    <property type="entry name" value="PROKAR_LIPOPROTEIN"/>
    <property type="match status" value="1"/>
</dbReference>
<feature type="chain" id="PRO_5047008048" evidence="2">
    <location>
        <begin position="30"/>
        <end position="334"/>
    </location>
</feature>
<name>A0ABP8GLN4_9BURK</name>
<dbReference type="PIRSF" id="PIRSF017082">
    <property type="entry name" value="YflP"/>
    <property type="match status" value="1"/>
</dbReference>
<keyword evidence="4" id="KW-1185">Reference proteome</keyword>
<proteinExistence type="inferred from homology"/>
<feature type="signal peptide" evidence="2">
    <location>
        <begin position="1"/>
        <end position="29"/>
    </location>
</feature>
<dbReference type="Gene3D" id="3.40.190.150">
    <property type="entry name" value="Bordetella uptake gene, domain 1"/>
    <property type="match status" value="1"/>
</dbReference>
<evidence type="ECO:0000256" key="1">
    <source>
        <dbReference type="ARBA" id="ARBA00006987"/>
    </source>
</evidence>
<dbReference type="Pfam" id="PF03401">
    <property type="entry name" value="TctC"/>
    <property type="match status" value="1"/>
</dbReference>
<comment type="caution">
    <text evidence="3">The sequence shown here is derived from an EMBL/GenBank/DDBJ whole genome shotgun (WGS) entry which is preliminary data.</text>
</comment>
<protein>
    <submittedName>
        <fullName evidence="3">Tripartite tricarboxylate transporter substrate binding protein</fullName>
    </submittedName>
</protein>
<dbReference type="CDD" id="cd13578">
    <property type="entry name" value="PBP2_Bug27"/>
    <property type="match status" value="1"/>
</dbReference>
<keyword evidence="2" id="KW-0732">Signal</keyword>
<evidence type="ECO:0000313" key="4">
    <source>
        <dbReference type="Proteomes" id="UP001501671"/>
    </source>
</evidence>
<dbReference type="EMBL" id="BAABFO010000004">
    <property type="protein sequence ID" value="GAA4326658.1"/>
    <property type="molecule type" value="Genomic_DNA"/>
</dbReference>
<dbReference type="InterPro" id="IPR042100">
    <property type="entry name" value="Bug_dom1"/>
</dbReference>
<accession>A0ABP8GLN4</accession>
<dbReference type="PANTHER" id="PTHR42928:SF5">
    <property type="entry name" value="BLR1237 PROTEIN"/>
    <property type="match status" value="1"/>
</dbReference>
<dbReference type="SUPFAM" id="SSF53850">
    <property type="entry name" value="Periplasmic binding protein-like II"/>
    <property type="match status" value="1"/>
</dbReference>
<reference evidence="4" key="1">
    <citation type="journal article" date="2019" name="Int. J. Syst. Evol. Microbiol.">
        <title>The Global Catalogue of Microorganisms (GCM) 10K type strain sequencing project: providing services to taxonomists for standard genome sequencing and annotation.</title>
        <authorList>
            <consortium name="The Broad Institute Genomics Platform"/>
            <consortium name="The Broad Institute Genome Sequencing Center for Infectious Disease"/>
            <person name="Wu L."/>
            <person name="Ma J."/>
        </authorList>
    </citation>
    <scope>NUCLEOTIDE SEQUENCE [LARGE SCALE GENOMIC DNA]</scope>
    <source>
        <strain evidence="4">JCM 17666</strain>
    </source>
</reference>
<dbReference type="Proteomes" id="UP001501671">
    <property type="component" value="Unassembled WGS sequence"/>
</dbReference>